<keyword evidence="1" id="KW-0479">Metal-binding</keyword>
<dbReference type="InterPro" id="IPR017907">
    <property type="entry name" value="Znf_RING_CS"/>
</dbReference>
<dbReference type="STRING" id="39966.A0A369KJ43"/>
<dbReference type="SUPFAM" id="SSF54236">
    <property type="entry name" value="Ubiquitin-like"/>
    <property type="match status" value="1"/>
</dbReference>
<dbReference type="FunFam" id="3.10.20.90:FF:000211">
    <property type="entry name" value="Polyubiquitin 9"/>
    <property type="match status" value="1"/>
</dbReference>
<proteinExistence type="predicted"/>
<feature type="domain" description="RING-type" evidence="6">
    <location>
        <begin position="563"/>
        <end position="596"/>
    </location>
</feature>
<dbReference type="Pfam" id="PF13920">
    <property type="entry name" value="zf-C3HC4_3"/>
    <property type="match status" value="1"/>
</dbReference>
<evidence type="ECO:0000313" key="7">
    <source>
        <dbReference type="EMBL" id="RDB30966.1"/>
    </source>
</evidence>
<gene>
    <name evidence="7" type="ORF">Hypma_000125</name>
</gene>
<accession>A0A369KJ43</accession>
<evidence type="ECO:0000256" key="1">
    <source>
        <dbReference type="ARBA" id="ARBA00022723"/>
    </source>
</evidence>
<evidence type="ECO:0000256" key="3">
    <source>
        <dbReference type="ARBA" id="ARBA00022833"/>
    </source>
</evidence>
<name>A0A369KJ43_HYPMA</name>
<dbReference type="PRINTS" id="PR00348">
    <property type="entry name" value="UBIQUITIN"/>
</dbReference>
<feature type="domain" description="Ubiquitin-like" evidence="5">
    <location>
        <begin position="369"/>
        <end position="444"/>
    </location>
</feature>
<dbReference type="InParanoid" id="A0A369KJ43"/>
<evidence type="ECO:0000313" key="8">
    <source>
        <dbReference type="Proteomes" id="UP000076154"/>
    </source>
</evidence>
<protein>
    <recommendedName>
        <fullName evidence="9">Ubiquitin-like domain-containing protein</fullName>
    </recommendedName>
</protein>
<dbReference type="PANTHER" id="PTHR10666">
    <property type="entry name" value="UBIQUITIN"/>
    <property type="match status" value="1"/>
</dbReference>
<dbReference type="OrthoDB" id="428577at2759"/>
<keyword evidence="3" id="KW-0862">Zinc</keyword>
<dbReference type="InterPro" id="IPR050158">
    <property type="entry name" value="Ubiquitin_ubiquitin-like"/>
</dbReference>
<dbReference type="SMART" id="SM00213">
    <property type="entry name" value="UBQ"/>
    <property type="match status" value="1"/>
</dbReference>
<dbReference type="InterPro" id="IPR000626">
    <property type="entry name" value="Ubiquitin-like_dom"/>
</dbReference>
<dbReference type="InterPro" id="IPR001841">
    <property type="entry name" value="Znf_RING"/>
</dbReference>
<dbReference type="AlphaFoldDB" id="A0A369KJ43"/>
<dbReference type="GO" id="GO:0008270">
    <property type="term" value="F:zinc ion binding"/>
    <property type="evidence" value="ECO:0007669"/>
    <property type="project" value="UniProtKB-KW"/>
</dbReference>
<reference evidence="7" key="1">
    <citation type="submission" date="2018-04" db="EMBL/GenBank/DDBJ databases">
        <title>Whole genome sequencing of Hypsizygus marmoreus.</title>
        <authorList>
            <person name="Choi I.-G."/>
            <person name="Min B."/>
            <person name="Kim J.-G."/>
            <person name="Kim S."/>
            <person name="Oh Y.-L."/>
            <person name="Kong W.-S."/>
            <person name="Park H."/>
            <person name="Jeong J."/>
            <person name="Song E.-S."/>
        </authorList>
    </citation>
    <scope>NUCLEOTIDE SEQUENCE [LARGE SCALE GENOMIC DNA]</scope>
    <source>
        <strain evidence="7">51987-8</strain>
    </source>
</reference>
<evidence type="ECO:0000259" key="5">
    <source>
        <dbReference type="PROSITE" id="PS50053"/>
    </source>
</evidence>
<keyword evidence="2 4" id="KW-0863">Zinc-finger</keyword>
<dbReference type="PROSITE" id="PS00518">
    <property type="entry name" value="ZF_RING_1"/>
    <property type="match status" value="1"/>
</dbReference>
<evidence type="ECO:0008006" key="9">
    <source>
        <dbReference type="Google" id="ProtNLM"/>
    </source>
</evidence>
<comment type="caution">
    <text evidence="7">The sequence shown here is derived from an EMBL/GenBank/DDBJ whole genome shotgun (WGS) entry which is preliminary data.</text>
</comment>
<organism evidence="7 8">
    <name type="scientific">Hypsizygus marmoreus</name>
    <name type="common">White beech mushroom</name>
    <name type="synonym">Agaricus marmoreus</name>
    <dbReference type="NCBI Taxonomy" id="39966"/>
    <lineage>
        <taxon>Eukaryota</taxon>
        <taxon>Fungi</taxon>
        <taxon>Dikarya</taxon>
        <taxon>Basidiomycota</taxon>
        <taxon>Agaricomycotina</taxon>
        <taxon>Agaricomycetes</taxon>
        <taxon>Agaricomycetidae</taxon>
        <taxon>Agaricales</taxon>
        <taxon>Tricholomatineae</taxon>
        <taxon>Lyophyllaceae</taxon>
        <taxon>Hypsizygus</taxon>
    </lineage>
</organism>
<evidence type="ECO:0000256" key="2">
    <source>
        <dbReference type="ARBA" id="ARBA00022771"/>
    </source>
</evidence>
<sequence>MRINGPTPCSTEPQKVNVSISFDNRPGTTILLKDLSNPVQYTAIARALSQKGYTPPEILVRSARPKHQAKIIDGGSQFTVGSRGQINIDQPLIHFFNDYFRPPSKDNGDGDNLPMHISESKTTHKGVDVGGVSISFQRTLRVPDTEKTYALPPNLGHFEVYNAADAVERLPKSIIQKGGVFMTMYQSEAMWISFRGGPAAVKISVGGINALTGLPRNKPSIGKQDYLPVGGKNGQPWLDGISTSPGVVRRKFCSLFNANREATENAERAEFVAVPLGHGHTVEGQVTGKEDVGGLQIDVFPAYSIDGKFSCGDQDLNIFKSPRQLGLKLGEVIEIEDMSIPVGTVLLDVGSRSSYLASDAMLTLQSRSYVIYIKTLTGKTINIPFNSYDTVYDIKAVVQGREGMPLEQQRLIFGGKQLEDGRLLSDYNIKHESTIHVILRLSGGGDGLQDHEIPGLLSGFGAGGQISQKINRDPLPSTAYDHSKASRLQISVLNAAYFTAVTGLPCPPTPVNAQTYRANRVPWFKLYDEHIPSANNASVPTPLSNVVTVNKLKRKRRAAGIDCTYCTYEKATTVLIPCEHTVCNDCATTTLCPSCETRIKKKQALSAPDDAFGIEADSLDERIRGIRYSSSRGKVATFLREEDAVVGLCSALEVL</sequence>
<dbReference type="Gene3D" id="3.10.20.90">
    <property type="entry name" value="Phosphatidylinositol 3-kinase Catalytic Subunit, Chain A, domain 1"/>
    <property type="match status" value="1"/>
</dbReference>
<dbReference type="InterPro" id="IPR029071">
    <property type="entry name" value="Ubiquitin-like_domsf"/>
</dbReference>
<dbReference type="Gene3D" id="3.30.40.10">
    <property type="entry name" value="Zinc/RING finger domain, C3HC4 (zinc finger)"/>
    <property type="match status" value="1"/>
</dbReference>
<dbReference type="PROSITE" id="PS50089">
    <property type="entry name" value="ZF_RING_2"/>
    <property type="match status" value="1"/>
</dbReference>
<dbReference type="InterPro" id="IPR013083">
    <property type="entry name" value="Znf_RING/FYVE/PHD"/>
</dbReference>
<keyword evidence="8" id="KW-1185">Reference proteome</keyword>
<dbReference type="SUPFAM" id="SSF57850">
    <property type="entry name" value="RING/U-box"/>
    <property type="match status" value="1"/>
</dbReference>
<dbReference type="Proteomes" id="UP000076154">
    <property type="component" value="Unassembled WGS sequence"/>
</dbReference>
<dbReference type="EMBL" id="LUEZ02000002">
    <property type="protein sequence ID" value="RDB30966.1"/>
    <property type="molecule type" value="Genomic_DNA"/>
</dbReference>
<dbReference type="InterPro" id="IPR019956">
    <property type="entry name" value="Ubiquitin_dom"/>
</dbReference>
<evidence type="ECO:0000256" key="4">
    <source>
        <dbReference type="PROSITE-ProRule" id="PRU00175"/>
    </source>
</evidence>
<evidence type="ECO:0000259" key="6">
    <source>
        <dbReference type="PROSITE" id="PS50089"/>
    </source>
</evidence>
<dbReference type="PROSITE" id="PS50053">
    <property type="entry name" value="UBIQUITIN_2"/>
    <property type="match status" value="1"/>
</dbReference>
<dbReference type="Pfam" id="PF00240">
    <property type="entry name" value="ubiquitin"/>
    <property type="match status" value="1"/>
</dbReference>